<name>A0A7X0TNP6_9LIST</name>
<reference evidence="1 2" key="1">
    <citation type="submission" date="2020-03" db="EMBL/GenBank/DDBJ databases">
        <title>Soil Listeria distribution.</title>
        <authorList>
            <person name="Liao J."/>
            <person name="Wiedmann M."/>
        </authorList>
    </citation>
    <scope>NUCLEOTIDE SEQUENCE [LARGE SCALE GENOMIC DNA]</scope>
    <source>
        <strain evidence="1 2">FSL L7-1833</strain>
    </source>
</reference>
<evidence type="ECO:0000313" key="2">
    <source>
        <dbReference type="Proteomes" id="UP000532866"/>
    </source>
</evidence>
<sequence length="151" mass="17069">MRELLKNKKVWILVGLLVVFVIILLIALQQCSRDGEVDKGTKPAKIETDFRQSYAAWSDLKLNGDLCQAAYVKELRQVETDFNAIYKRAKAANVWDGLSEADQRIYTAYGDVGTKLGVMNTAIEKQDYSKAKRLLAEILEVEKEVKQGITK</sequence>
<protein>
    <submittedName>
        <fullName evidence="1">Uncharacterized protein</fullName>
    </submittedName>
</protein>
<dbReference type="Proteomes" id="UP000532866">
    <property type="component" value="Unassembled WGS sequence"/>
</dbReference>
<dbReference type="AlphaFoldDB" id="A0A7X0TNP6"/>
<accession>A0A7X0TNP6</accession>
<dbReference type="EMBL" id="JAAROL010000003">
    <property type="protein sequence ID" value="MBC1332182.1"/>
    <property type="molecule type" value="Genomic_DNA"/>
</dbReference>
<gene>
    <name evidence="1" type="ORF">HB759_09585</name>
</gene>
<comment type="caution">
    <text evidence="1">The sequence shown here is derived from an EMBL/GenBank/DDBJ whole genome shotgun (WGS) entry which is preliminary data.</text>
</comment>
<evidence type="ECO:0000313" key="1">
    <source>
        <dbReference type="EMBL" id="MBC1332182.1"/>
    </source>
</evidence>
<organism evidence="1 2">
    <name type="scientific">Listeria booriae</name>
    <dbReference type="NCBI Taxonomy" id="1552123"/>
    <lineage>
        <taxon>Bacteria</taxon>
        <taxon>Bacillati</taxon>
        <taxon>Bacillota</taxon>
        <taxon>Bacilli</taxon>
        <taxon>Bacillales</taxon>
        <taxon>Listeriaceae</taxon>
        <taxon>Listeria</taxon>
    </lineage>
</organism>
<dbReference type="RefSeq" id="WP_185374131.1">
    <property type="nucleotide sequence ID" value="NZ_JAARNB010000002.1"/>
</dbReference>
<proteinExistence type="predicted"/>